<keyword evidence="2" id="KW-1185">Reference proteome</keyword>
<gene>
    <name evidence="1" type="ORF">HNQ64_001823</name>
</gene>
<organism evidence="1 2">
    <name type="scientific">Prosthecobacter dejongeii</name>
    <dbReference type="NCBI Taxonomy" id="48465"/>
    <lineage>
        <taxon>Bacteria</taxon>
        <taxon>Pseudomonadati</taxon>
        <taxon>Verrucomicrobiota</taxon>
        <taxon>Verrucomicrobiia</taxon>
        <taxon>Verrucomicrobiales</taxon>
        <taxon>Verrucomicrobiaceae</taxon>
        <taxon>Prosthecobacter</taxon>
    </lineage>
</organism>
<name>A0A7W7YK39_9BACT</name>
<protein>
    <submittedName>
        <fullName evidence="1">Uncharacterized protein</fullName>
    </submittedName>
</protein>
<reference evidence="1 2" key="1">
    <citation type="submission" date="2020-08" db="EMBL/GenBank/DDBJ databases">
        <title>Genomic Encyclopedia of Type Strains, Phase IV (KMG-IV): sequencing the most valuable type-strain genomes for metagenomic binning, comparative biology and taxonomic classification.</title>
        <authorList>
            <person name="Goeker M."/>
        </authorList>
    </citation>
    <scope>NUCLEOTIDE SEQUENCE [LARGE SCALE GENOMIC DNA]</scope>
    <source>
        <strain evidence="1 2">DSM 12251</strain>
    </source>
</reference>
<evidence type="ECO:0000313" key="1">
    <source>
        <dbReference type="EMBL" id="MBB5037574.1"/>
    </source>
</evidence>
<sequence>MPLRQARFQHSPLIFIIIGARRYRLTLRAEAAGLAAHCFPEGRNVHAFSHTSAPTPPFTPHHWINNV</sequence>
<comment type="caution">
    <text evidence="1">The sequence shown here is derived from an EMBL/GenBank/DDBJ whole genome shotgun (WGS) entry which is preliminary data.</text>
</comment>
<dbReference type="AlphaFoldDB" id="A0A7W7YK39"/>
<proteinExistence type="predicted"/>
<evidence type="ECO:0000313" key="2">
    <source>
        <dbReference type="Proteomes" id="UP000534294"/>
    </source>
</evidence>
<accession>A0A7W7YK39</accession>
<dbReference type="EMBL" id="JACHIF010000003">
    <property type="protein sequence ID" value="MBB5037574.1"/>
    <property type="molecule type" value="Genomic_DNA"/>
</dbReference>
<dbReference type="Proteomes" id="UP000534294">
    <property type="component" value="Unassembled WGS sequence"/>
</dbReference>